<evidence type="ECO:0000313" key="2">
    <source>
        <dbReference type="Proteomes" id="UP000214720"/>
    </source>
</evidence>
<protein>
    <submittedName>
        <fullName evidence="1">Uncharacterized protein</fullName>
    </submittedName>
</protein>
<dbReference type="Proteomes" id="UP000214720">
    <property type="component" value="Unassembled WGS sequence"/>
</dbReference>
<organism evidence="1 2">
    <name type="scientific">Caballeronia sordidicola</name>
    <name type="common">Burkholderia sordidicola</name>
    <dbReference type="NCBI Taxonomy" id="196367"/>
    <lineage>
        <taxon>Bacteria</taxon>
        <taxon>Pseudomonadati</taxon>
        <taxon>Pseudomonadota</taxon>
        <taxon>Betaproteobacteria</taxon>
        <taxon>Burkholderiales</taxon>
        <taxon>Burkholderiaceae</taxon>
        <taxon>Caballeronia</taxon>
    </lineage>
</organism>
<sequence length="67" mass="7178">MSVSLVIQESCVIQSGADPSSFAAPRVACLHGEPYRVAVVPLEPAQTLSTMQFTAPGTRQPVWMVSF</sequence>
<name>A0A226WT48_CABSO</name>
<evidence type="ECO:0000313" key="1">
    <source>
        <dbReference type="EMBL" id="OXC74375.1"/>
    </source>
</evidence>
<dbReference type="EMBL" id="MTHB01000220">
    <property type="protein sequence ID" value="OXC74375.1"/>
    <property type="molecule type" value="Genomic_DNA"/>
</dbReference>
<proteinExistence type="predicted"/>
<dbReference type="AlphaFoldDB" id="A0A226WT48"/>
<gene>
    <name evidence="1" type="ORF">BSU04_32260</name>
</gene>
<reference evidence="2" key="1">
    <citation type="submission" date="2017-01" db="EMBL/GenBank/DDBJ databases">
        <title>Genome Analysis of Deinococcus marmoris KOPRI26562.</title>
        <authorList>
            <person name="Kim J.H."/>
            <person name="Oh H.-M."/>
        </authorList>
    </citation>
    <scope>NUCLEOTIDE SEQUENCE [LARGE SCALE GENOMIC DNA]</scope>
    <source>
        <strain evidence="2">PAMC 26633</strain>
    </source>
</reference>
<accession>A0A226WT48</accession>
<comment type="caution">
    <text evidence="1">The sequence shown here is derived from an EMBL/GenBank/DDBJ whole genome shotgun (WGS) entry which is preliminary data.</text>
</comment>